<dbReference type="InterPro" id="IPR050833">
    <property type="entry name" value="Poly_Biosynth_Transport"/>
</dbReference>
<reference evidence="7 8" key="1">
    <citation type="submission" date="2020-09" db="EMBL/GenBank/DDBJ databases">
        <title>Complete genome sequence of altererythrobacter flavus SS-21NJ, isolated from Dongying oil sludge in Shandong province.</title>
        <authorList>
            <person name="Sun S."/>
            <person name="Zhang Z."/>
        </authorList>
    </citation>
    <scope>NUCLEOTIDE SEQUENCE [LARGE SCALE GENOMIC DNA]</scope>
    <source>
        <strain evidence="7 8">SS-21NJ</strain>
    </source>
</reference>
<keyword evidence="8" id="KW-1185">Reference proteome</keyword>
<evidence type="ECO:0000256" key="2">
    <source>
        <dbReference type="ARBA" id="ARBA00022475"/>
    </source>
</evidence>
<evidence type="ECO:0000256" key="3">
    <source>
        <dbReference type="ARBA" id="ARBA00022692"/>
    </source>
</evidence>
<keyword evidence="4 6" id="KW-1133">Transmembrane helix</keyword>
<feature type="transmembrane region" description="Helical" evidence="6">
    <location>
        <begin position="379"/>
        <end position="400"/>
    </location>
</feature>
<accession>A0ABX7KCY6</accession>
<keyword evidence="2" id="KW-1003">Cell membrane</keyword>
<feature type="transmembrane region" description="Helical" evidence="6">
    <location>
        <begin position="166"/>
        <end position="187"/>
    </location>
</feature>
<evidence type="ECO:0000256" key="1">
    <source>
        <dbReference type="ARBA" id="ARBA00004651"/>
    </source>
</evidence>
<feature type="transmembrane region" description="Helical" evidence="6">
    <location>
        <begin position="287"/>
        <end position="305"/>
    </location>
</feature>
<feature type="transmembrane region" description="Helical" evidence="6">
    <location>
        <begin position="47"/>
        <end position="65"/>
    </location>
</feature>
<evidence type="ECO:0000256" key="5">
    <source>
        <dbReference type="ARBA" id="ARBA00023136"/>
    </source>
</evidence>
<gene>
    <name evidence="7" type="ORF">IDJ81_02360</name>
</gene>
<dbReference type="PANTHER" id="PTHR30250:SF11">
    <property type="entry name" value="O-ANTIGEN TRANSPORTER-RELATED"/>
    <property type="match status" value="1"/>
</dbReference>
<comment type="subcellular location">
    <subcellularLocation>
        <location evidence="1">Cell membrane</location>
        <topology evidence="1">Multi-pass membrane protein</topology>
    </subcellularLocation>
</comment>
<feature type="transmembrane region" description="Helical" evidence="6">
    <location>
        <begin position="242"/>
        <end position="267"/>
    </location>
</feature>
<keyword evidence="3 6" id="KW-0812">Transmembrane</keyword>
<evidence type="ECO:0000313" key="7">
    <source>
        <dbReference type="EMBL" id="QSB45029.1"/>
    </source>
</evidence>
<evidence type="ECO:0000313" key="8">
    <source>
        <dbReference type="Proteomes" id="UP000663637"/>
    </source>
</evidence>
<feature type="transmembrane region" description="Helical" evidence="6">
    <location>
        <begin position="9"/>
        <end position="27"/>
    </location>
</feature>
<evidence type="ECO:0000256" key="6">
    <source>
        <dbReference type="SAM" id="Phobius"/>
    </source>
</evidence>
<dbReference type="RefSeq" id="WP_205443394.1">
    <property type="nucleotide sequence ID" value="NZ_CP061510.1"/>
</dbReference>
<feature type="transmembrane region" description="Helical" evidence="6">
    <location>
        <begin position="141"/>
        <end position="160"/>
    </location>
</feature>
<sequence>MRRLLLQTSAIQSTGVVLMLATTLLVSRLGGPAAQGSFALVKSLNDLLVAACSLGLPPAIVILLNRVSRGHRQLLRWIFIYGLILLFSLPVITAVLINLFDDKSIYSSIFVQSLLIGIASACLTVFAFLRGILLVYEDGPIFSIISIVQWMVIFISAALLLNRVNLVFEIAYTLAGILSLAAIIPLIRRRISKEDRSTILSTTDWTFLRNQSGHIMAQALLYGLQPFLSNAALSHIDPALKLVGLFNIAAMTVALPNLLVALVAPVLLNRWSKTLDWRGLQVVRKNALLFGFACQVMALASWPLVPPAVQLLFGSAFSEAVTPIRILLLATVCVIASRILTPAMQGLGRNDIVSWSCLARAITIAAVVATGYFSTDFPIIEIMAIGWAMGELAALAVLLIHSGSGDQDPGLRLSATKIEDITRELNEAP</sequence>
<name>A0ABX7KCY6_9SPHN</name>
<feature type="transmembrane region" description="Helical" evidence="6">
    <location>
        <begin position="320"/>
        <end position="340"/>
    </location>
</feature>
<dbReference type="EMBL" id="CP061510">
    <property type="protein sequence ID" value="QSB45029.1"/>
    <property type="molecule type" value="Genomic_DNA"/>
</dbReference>
<evidence type="ECO:0000256" key="4">
    <source>
        <dbReference type="ARBA" id="ARBA00022989"/>
    </source>
</evidence>
<dbReference type="PANTHER" id="PTHR30250">
    <property type="entry name" value="PST FAMILY PREDICTED COLANIC ACID TRANSPORTER"/>
    <property type="match status" value="1"/>
</dbReference>
<feature type="transmembrane region" description="Helical" evidence="6">
    <location>
        <begin position="105"/>
        <end position="129"/>
    </location>
</feature>
<feature type="transmembrane region" description="Helical" evidence="6">
    <location>
        <begin position="77"/>
        <end position="99"/>
    </location>
</feature>
<keyword evidence="5 6" id="KW-0472">Membrane</keyword>
<feature type="transmembrane region" description="Helical" evidence="6">
    <location>
        <begin position="352"/>
        <end position="373"/>
    </location>
</feature>
<dbReference type="Proteomes" id="UP000663637">
    <property type="component" value="Chromosome"/>
</dbReference>
<protein>
    <recommendedName>
        <fullName evidence="9">Membrane protein involved in the export of O-antigen and teichoic acid</fullName>
    </recommendedName>
</protein>
<organism evidence="7 8">
    <name type="scientific">Tsuneonella flava</name>
    <dbReference type="NCBI Taxonomy" id="2055955"/>
    <lineage>
        <taxon>Bacteria</taxon>
        <taxon>Pseudomonadati</taxon>
        <taxon>Pseudomonadota</taxon>
        <taxon>Alphaproteobacteria</taxon>
        <taxon>Sphingomonadales</taxon>
        <taxon>Erythrobacteraceae</taxon>
        <taxon>Tsuneonella</taxon>
    </lineage>
</organism>
<evidence type="ECO:0008006" key="9">
    <source>
        <dbReference type="Google" id="ProtNLM"/>
    </source>
</evidence>
<proteinExistence type="predicted"/>